<feature type="compositionally biased region" description="Polar residues" evidence="2">
    <location>
        <begin position="116"/>
        <end position="134"/>
    </location>
</feature>
<dbReference type="VEuPathDB" id="TriTrypDB:LdBPK_221140.1"/>
<reference evidence="3 4" key="1">
    <citation type="journal article" date="2018" name="Sci. Rep.">
        <title>A complete Leishmania donovani reference genome identifies novel genetic variations associated with virulence.</title>
        <authorList>
            <person name="Lypaczewski P."/>
            <person name="Hoshizaki J."/>
            <person name="Zhang W.-W."/>
            <person name="McCall L.-I."/>
            <person name="Torcivia-Rodriguez J."/>
            <person name="Simonyan V."/>
            <person name="Kaur A."/>
            <person name="Dewar K."/>
            <person name="Matlashewski G."/>
        </authorList>
    </citation>
    <scope>NUCLEOTIDE SEQUENCE [LARGE SCALE GENOMIC DNA]</scope>
    <source>
        <strain evidence="3 4">LdCL</strain>
    </source>
</reference>
<feature type="compositionally biased region" description="Low complexity" evidence="2">
    <location>
        <begin position="69"/>
        <end position="80"/>
    </location>
</feature>
<feature type="compositionally biased region" description="Pro residues" evidence="2">
    <location>
        <begin position="232"/>
        <end position="241"/>
    </location>
</feature>
<sequence>MVGSTSDSSMSHGSCGHKRSAEMVPTRELNASGRIRRACPSAPQLRRWGQTPFSVDTSIANQSISLRASASDASARRPSSPNTTSVSPLARGDVMRRPRAAVVRAPGSEGRLEGRSLTNPSALQPESFGPTPQTVDDAHMVNNKGGSTEELSCDAVAHGQHSASASPVVQMPAAAPPRAATVPVKAEARTYHVNETEAVGRGDDESTRTHLREPWMPSSTLRSPAAAVPLQPVAPPPPTPLPIASRSSAPSPSAVVLLPQHPREGSNAASREPPSSSSPSPSRLRHLPQATPVRGHSGSQVAEAVQDTSNCSPPIVLCASSGTPSVLITSVSTVAAEEGGRRTWEGGTRRAASTSGDVVGERDDDLPTAQSNAPLPARELLECANGGHLVTSTVADVSAVSPTTRDERRRRLADAQQLRASAFSSSLPPSSIVSSSCGMARILQLQAQEGWKDGLRAALQQDAEVWVRQVCEEQRLLQAQLSVTQARAAALAKDLQELRDRGLSSASALRHQSQPADTAGVAVSGAAEKSCREHTAAERPCNDDISGKSRLFHLAELSPERPAAPDGDDRGAHTSSAADGDTAAAFGTAYTHELEAYVHLLEQHTHALHSEKYQLQLRLDRRISQLASSQQRYLQRYARLLQEKSVLERDYRKATEDVEQLVGMLVVARAAERAAMRRAEEFESALEESELRAEALAAALHPQAKENCGGYIEGGTGSVNPISDPIAVGSNGSESLRCPSGHASALPPSSAFASFTEHNETGRSIMVIDALAAASGRPSVERPRVLAWRSMSASSSMYPPLSPGASSLTAESTSWTPVRAPTTAVGCECGREAEPPWGRSAYSFSAVPLSAEPSPMRTAADVERNGAVGGCSPEVCVAARLALREAGIPSLPQRALSQAATAPPTLTPLPIPDAMANAGTATVASRGPASSQRLSREDSSDGVSAFTALTVAPASVEHAGARNTSISASTSLMSANTFVCTPLISTITTTLTPRTLARQRRHVQNQIRELRGGAAEGGDHSTADEHQLLQFRCTLLELELQAKETAHKAEKEAWEAAVHHAEGIAGAMGEVEARVRQAVAASEKAGHLLHEMSRLWSHSLALDEDDISDDGGEAAASATRLPVMDEEQTFYPQRSRDETPLY</sequence>
<feature type="compositionally biased region" description="Basic and acidic residues" evidence="2">
    <location>
        <begin position="193"/>
        <end position="213"/>
    </location>
</feature>
<dbReference type="VEuPathDB" id="TriTrypDB:LDHU3_22.1680"/>
<feature type="region of interest" description="Disordered" evidence="2">
    <location>
        <begin position="920"/>
        <end position="939"/>
    </location>
</feature>
<evidence type="ECO:0000256" key="2">
    <source>
        <dbReference type="SAM" id="MobiDB-lite"/>
    </source>
</evidence>
<evidence type="ECO:0000256" key="1">
    <source>
        <dbReference type="SAM" id="Coils"/>
    </source>
</evidence>
<feature type="compositionally biased region" description="Low complexity" evidence="2">
    <location>
        <begin position="273"/>
        <end position="282"/>
    </location>
</feature>
<keyword evidence="1" id="KW-0175">Coiled coil</keyword>
<feature type="coiled-coil region" evidence="1">
    <location>
        <begin position="630"/>
        <end position="699"/>
    </location>
</feature>
<feature type="compositionally biased region" description="Basic and acidic residues" evidence="2">
    <location>
        <begin position="338"/>
        <end position="348"/>
    </location>
</feature>
<dbReference type="VEuPathDB" id="TriTrypDB:LdCL_220018700"/>
<feature type="region of interest" description="Disordered" evidence="2">
    <location>
        <begin position="506"/>
        <end position="525"/>
    </location>
</feature>
<evidence type="ECO:0000313" key="4">
    <source>
        <dbReference type="Proteomes" id="UP000274082"/>
    </source>
</evidence>
<feature type="region of interest" description="Disordered" evidence="2">
    <location>
        <begin position="1"/>
        <end position="50"/>
    </location>
</feature>
<protein>
    <submittedName>
        <fullName evidence="3">Uncharacterized protein</fullName>
    </submittedName>
</protein>
<feature type="compositionally biased region" description="Polar residues" evidence="2">
    <location>
        <begin position="506"/>
        <end position="516"/>
    </location>
</feature>
<feature type="region of interest" description="Disordered" evidence="2">
    <location>
        <begin position="1106"/>
        <end position="1142"/>
    </location>
</feature>
<feature type="compositionally biased region" description="Polar residues" evidence="2">
    <location>
        <begin position="920"/>
        <end position="933"/>
    </location>
</feature>
<organism evidence="3 4">
    <name type="scientific">Leishmania donovani</name>
    <dbReference type="NCBI Taxonomy" id="5661"/>
    <lineage>
        <taxon>Eukaryota</taxon>
        <taxon>Discoba</taxon>
        <taxon>Euglenozoa</taxon>
        <taxon>Kinetoplastea</taxon>
        <taxon>Metakinetoplastina</taxon>
        <taxon>Trypanosomatida</taxon>
        <taxon>Trypanosomatidae</taxon>
        <taxon>Leishmaniinae</taxon>
        <taxon>Leishmania</taxon>
    </lineage>
</organism>
<name>A0A3Q8IFL3_LEIDO</name>
<proteinExistence type="predicted"/>
<feature type="region of interest" description="Disordered" evidence="2">
    <location>
        <begin position="338"/>
        <end position="372"/>
    </location>
</feature>
<dbReference type="AlphaFoldDB" id="A0A3Q8IFL3"/>
<accession>A0A3Q8IFL3</accession>
<feature type="region of interest" description="Disordered" evidence="2">
    <location>
        <begin position="559"/>
        <end position="579"/>
    </location>
</feature>
<dbReference type="EMBL" id="CP029521">
    <property type="protein sequence ID" value="AYU78830.1"/>
    <property type="molecule type" value="Genomic_DNA"/>
</dbReference>
<feature type="region of interest" description="Disordered" evidence="2">
    <location>
        <begin position="193"/>
        <end position="306"/>
    </location>
</feature>
<dbReference type="Proteomes" id="UP000274082">
    <property type="component" value="Chromosome 22"/>
</dbReference>
<dbReference type="OrthoDB" id="267876at2759"/>
<evidence type="ECO:0000313" key="3">
    <source>
        <dbReference type="EMBL" id="AYU78830.1"/>
    </source>
</evidence>
<keyword evidence="4" id="KW-1185">Reference proteome</keyword>
<feature type="region of interest" description="Disordered" evidence="2">
    <location>
        <begin position="69"/>
        <end position="134"/>
    </location>
</feature>
<gene>
    <name evidence="3" type="ORF">LdCL_220018700</name>
</gene>
<feature type="compositionally biased region" description="Low complexity" evidence="2">
    <location>
        <begin position="242"/>
        <end position="259"/>
    </location>
</feature>
<feature type="compositionally biased region" description="Low complexity" evidence="2">
    <location>
        <begin position="1"/>
        <end position="14"/>
    </location>
</feature>